<dbReference type="SUPFAM" id="SSF53098">
    <property type="entry name" value="Ribonuclease H-like"/>
    <property type="match status" value="1"/>
</dbReference>
<evidence type="ECO:0000313" key="12">
    <source>
        <dbReference type="RefSeq" id="XP_017024003.1"/>
    </source>
</evidence>
<dbReference type="Pfam" id="PF05699">
    <property type="entry name" value="Dimer_Tnp_hAT"/>
    <property type="match status" value="1"/>
</dbReference>
<name>A0A6P4IND7_DROKI</name>
<dbReference type="InterPro" id="IPR036236">
    <property type="entry name" value="Znf_C2H2_sf"/>
</dbReference>
<dbReference type="PANTHER" id="PTHR46481:SF10">
    <property type="entry name" value="ZINC FINGER BED DOMAIN-CONTAINING PROTEIN 39"/>
    <property type="match status" value="1"/>
</dbReference>
<evidence type="ECO:0000259" key="10">
    <source>
        <dbReference type="PROSITE" id="PS50808"/>
    </source>
</evidence>
<dbReference type="InterPro" id="IPR052035">
    <property type="entry name" value="ZnF_BED_domain_contain"/>
</dbReference>
<dbReference type="InterPro" id="IPR012337">
    <property type="entry name" value="RNaseH-like_sf"/>
</dbReference>
<dbReference type="Proteomes" id="UP001652661">
    <property type="component" value="Chromosome 2L"/>
</dbReference>
<evidence type="ECO:0000256" key="7">
    <source>
        <dbReference type="ARBA" id="ARBA00023163"/>
    </source>
</evidence>
<evidence type="ECO:0000256" key="5">
    <source>
        <dbReference type="ARBA" id="ARBA00023015"/>
    </source>
</evidence>
<keyword evidence="5" id="KW-0805">Transcription regulation</keyword>
<dbReference type="GO" id="GO:0008270">
    <property type="term" value="F:zinc ion binding"/>
    <property type="evidence" value="ECO:0007669"/>
    <property type="project" value="UniProtKB-KW"/>
</dbReference>
<organism evidence="11 12">
    <name type="scientific">Drosophila kikkawai</name>
    <name type="common">Fruit fly</name>
    <dbReference type="NCBI Taxonomy" id="30033"/>
    <lineage>
        <taxon>Eukaryota</taxon>
        <taxon>Metazoa</taxon>
        <taxon>Ecdysozoa</taxon>
        <taxon>Arthropoda</taxon>
        <taxon>Hexapoda</taxon>
        <taxon>Insecta</taxon>
        <taxon>Pterygota</taxon>
        <taxon>Neoptera</taxon>
        <taxon>Endopterygota</taxon>
        <taxon>Diptera</taxon>
        <taxon>Brachycera</taxon>
        <taxon>Muscomorpha</taxon>
        <taxon>Ephydroidea</taxon>
        <taxon>Drosophilidae</taxon>
        <taxon>Drosophila</taxon>
        <taxon>Sophophora</taxon>
    </lineage>
</organism>
<keyword evidence="8" id="KW-0539">Nucleus</keyword>
<keyword evidence="11" id="KW-1185">Reference proteome</keyword>
<evidence type="ECO:0000256" key="3">
    <source>
        <dbReference type="ARBA" id="ARBA00022771"/>
    </source>
</evidence>
<keyword evidence="4" id="KW-0862">Zinc</keyword>
<dbReference type="GO" id="GO:0003677">
    <property type="term" value="F:DNA binding"/>
    <property type="evidence" value="ECO:0007669"/>
    <property type="project" value="UniProtKB-KW"/>
</dbReference>
<evidence type="ECO:0000313" key="11">
    <source>
        <dbReference type="Proteomes" id="UP001652661"/>
    </source>
</evidence>
<dbReference type="OrthoDB" id="117690at2759"/>
<gene>
    <name evidence="12" type="primary">LOC108075898</name>
</gene>
<evidence type="ECO:0000256" key="1">
    <source>
        <dbReference type="ARBA" id="ARBA00004123"/>
    </source>
</evidence>
<dbReference type="PANTHER" id="PTHR46481">
    <property type="entry name" value="ZINC FINGER BED DOMAIN-CONTAINING PROTEIN 4"/>
    <property type="match status" value="1"/>
</dbReference>
<dbReference type="GO" id="GO:0009791">
    <property type="term" value="P:post-embryonic development"/>
    <property type="evidence" value="ECO:0007669"/>
    <property type="project" value="UniProtKB-ARBA"/>
</dbReference>
<proteinExistence type="predicted"/>
<dbReference type="Pfam" id="PF02892">
    <property type="entry name" value="zf-BED"/>
    <property type="match status" value="1"/>
</dbReference>
<reference evidence="11" key="1">
    <citation type="submission" date="2025-05" db="UniProtKB">
        <authorList>
            <consortium name="RefSeq"/>
        </authorList>
    </citation>
    <scope>NUCLEOTIDE SEQUENCE [LARGE SCALE GENOMIC DNA]</scope>
    <source>
        <strain evidence="11">14028-0561.14</strain>
    </source>
</reference>
<evidence type="ECO:0000256" key="4">
    <source>
        <dbReference type="ARBA" id="ARBA00022833"/>
    </source>
</evidence>
<dbReference type="InterPro" id="IPR003656">
    <property type="entry name" value="Znf_BED"/>
</dbReference>
<evidence type="ECO:0000256" key="2">
    <source>
        <dbReference type="ARBA" id="ARBA00022723"/>
    </source>
</evidence>
<dbReference type="AlphaFoldDB" id="A0A6P4IND7"/>
<dbReference type="RefSeq" id="XP_017024003.1">
    <property type="nucleotide sequence ID" value="XM_017168514.3"/>
</dbReference>
<keyword evidence="7" id="KW-0804">Transcription</keyword>
<reference evidence="12" key="2">
    <citation type="submission" date="2025-08" db="UniProtKB">
        <authorList>
            <consortium name="RefSeq"/>
        </authorList>
    </citation>
    <scope>IDENTIFICATION</scope>
    <source>
        <strain evidence="12">14028-0561.14</strain>
        <tissue evidence="12">Whole fly</tissue>
    </source>
</reference>
<dbReference type="GO" id="GO:0005634">
    <property type="term" value="C:nucleus"/>
    <property type="evidence" value="ECO:0007669"/>
    <property type="project" value="UniProtKB-SubCell"/>
</dbReference>
<dbReference type="GeneID" id="108075898"/>
<evidence type="ECO:0000256" key="9">
    <source>
        <dbReference type="PROSITE-ProRule" id="PRU00027"/>
    </source>
</evidence>
<dbReference type="GO" id="GO:0046983">
    <property type="term" value="F:protein dimerization activity"/>
    <property type="evidence" value="ECO:0007669"/>
    <property type="project" value="InterPro"/>
</dbReference>
<dbReference type="InterPro" id="IPR008906">
    <property type="entry name" value="HATC_C_dom"/>
</dbReference>
<evidence type="ECO:0000256" key="8">
    <source>
        <dbReference type="ARBA" id="ARBA00023242"/>
    </source>
</evidence>
<comment type="subcellular location">
    <subcellularLocation>
        <location evidence="1">Nucleus</location>
    </subcellularLocation>
</comment>
<feature type="domain" description="BED-type" evidence="10">
    <location>
        <begin position="20"/>
        <end position="71"/>
    </location>
</feature>
<evidence type="ECO:0000256" key="6">
    <source>
        <dbReference type="ARBA" id="ARBA00023125"/>
    </source>
</evidence>
<keyword evidence="6" id="KW-0238">DNA-binding</keyword>
<keyword evidence="3 9" id="KW-0863">Zinc-finger</keyword>
<dbReference type="PROSITE" id="PS50808">
    <property type="entry name" value="ZF_BED"/>
    <property type="match status" value="1"/>
</dbReference>
<accession>A0A6P4IND7</accession>
<dbReference type="OMA" id="EHQMVNT"/>
<sequence>MRTSAKKSFCSFRRSSGTMSKKSNVWQFFYKASDTVATCCLCNRNYSRKGRVTTCLRNHLKSKHQEEFLTLEDVKFAVKREINSSPSPHHPTTQLELHLHELDPDPLETEDSLVTARCDEKLALMLLNQSFAFIEGQGFVSFVKVLQPRYVIRSRSYYENLLCHDIYRRMQAHVKQQVDVLDSISLSTSLWWGGDNSEGLLSLSCSAISRDFQSHRFTLRCEAINYECPAKLACCIRDLIPGMAIEVPKERVHCIIRDELTALPGSLPDCSVHRLQMCVRFALQSNEVLQNLSSKCKQIVEHFANDQMAHDHLKFIQEIRLKREPSSLPPAVPLGWNAIFQMMASVFRMKDALTLYSEEYNLVQIYPDEWTDIDLCSKVMQPCEEIIRIWSYPSTSASSVIPLVAALRDSLRTDVHNYVSSVTICSFARKLLEELEMKFSHVTSDNKYLIATYLDPRYKQAFFTEREEHLVANEVLQLLLATVQGDGDGQPALKIIKVSSSSSSLKMNESKIDTILDNMLTAGSSTNIQQAATAAFASQSQIKNLLYLYNSEPRIDRNTDPLMWWKANIKYSSMYGIVRRFLSVPAASASGERLFRESAHLYGDMRAGLSPESASKILLIKANYTSDSRE</sequence>
<keyword evidence="2" id="KW-0479">Metal-binding</keyword>
<dbReference type="SUPFAM" id="SSF57667">
    <property type="entry name" value="beta-beta-alpha zinc fingers"/>
    <property type="match status" value="1"/>
</dbReference>
<dbReference type="SMART" id="SM00614">
    <property type="entry name" value="ZnF_BED"/>
    <property type="match status" value="1"/>
</dbReference>
<protein>
    <submittedName>
        <fullName evidence="12">Zinc finger BED domain-containing protein 4</fullName>
    </submittedName>
</protein>